<proteinExistence type="predicted"/>
<keyword evidence="2" id="KW-1185">Reference proteome</keyword>
<name>A0AAW1RVG1_9CHLO</name>
<organism evidence="1 2">
    <name type="scientific">Apatococcus fuscideae</name>
    <dbReference type="NCBI Taxonomy" id="2026836"/>
    <lineage>
        <taxon>Eukaryota</taxon>
        <taxon>Viridiplantae</taxon>
        <taxon>Chlorophyta</taxon>
        <taxon>core chlorophytes</taxon>
        <taxon>Trebouxiophyceae</taxon>
        <taxon>Chlorellales</taxon>
        <taxon>Chlorellaceae</taxon>
        <taxon>Apatococcus</taxon>
    </lineage>
</organism>
<protein>
    <submittedName>
        <fullName evidence="1">Uncharacterized protein</fullName>
    </submittedName>
</protein>
<dbReference type="AlphaFoldDB" id="A0AAW1RVG1"/>
<dbReference type="EMBL" id="JALJOV010001950">
    <property type="protein sequence ID" value="KAK9837403.1"/>
    <property type="molecule type" value="Genomic_DNA"/>
</dbReference>
<reference evidence="1 2" key="1">
    <citation type="journal article" date="2024" name="Nat. Commun.">
        <title>Phylogenomics reveals the evolutionary origins of lichenization in chlorophyte algae.</title>
        <authorList>
            <person name="Puginier C."/>
            <person name="Libourel C."/>
            <person name="Otte J."/>
            <person name="Skaloud P."/>
            <person name="Haon M."/>
            <person name="Grisel S."/>
            <person name="Petersen M."/>
            <person name="Berrin J.G."/>
            <person name="Delaux P.M."/>
            <person name="Dal Grande F."/>
            <person name="Keller J."/>
        </authorList>
    </citation>
    <scope>NUCLEOTIDE SEQUENCE [LARGE SCALE GENOMIC DNA]</scope>
    <source>
        <strain evidence="1 2">SAG 2523</strain>
    </source>
</reference>
<evidence type="ECO:0000313" key="1">
    <source>
        <dbReference type="EMBL" id="KAK9837403.1"/>
    </source>
</evidence>
<dbReference type="Proteomes" id="UP001485043">
    <property type="component" value="Unassembled WGS sequence"/>
</dbReference>
<evidence type="ECO:0000313" key="2">
    <source>
        <dbReference type="Proteomes" id="UP001485043"/>
    </source>
</evidence>
<accession>A0AAW1RVG1</accession>
<sequence>MAMVNAVGPSTLLENNQGASLYGKARSHDQLLAVHDLSIDGSCLPCMAGGWSYCSTSPHSDSFDMHTQA</sequence>
<comment type="caution">
    <text evidence="1">The sequence shown here is derived from an EMBL/GenBank/DDBJ whole genome shotgun (WGS) entry which is preliminary data.</text>
</comment>
<gene>
    <name evidence="1" type="ORF">WJX84_011502</name>
</gene>